<accession>A0A446BL92</accession>
<dbReference type="EMBL" id="OUUZ01000010">
    <property type="protein sequence ID" value="SPQ23267.1"/>
    <property type="molecule type" value="Genomic_DNA"/>
</dbReference>
<name>A0A446BL92_9PEZI</name>
<dbReference type="AlphaFoldDB" id="A0A446BL92"/>
<organism evidence="2 3">
    <name type="scientific">Thermothielavioides terrestris</name>
    <dbReference type="NCBI Taxonomy" id="2587410"/>
    <lineage>
        <taxon>Eukaryota</taxon>
        <taxon>Fungi</taxon>
        <taxon>Dikarya</taxon>
        <taxon>Ascomycota</taxon>
        <taxon>Pezizomycotina</taxon>
        <taxon>Sordariomycetes</taxon>
        <taxon>Sordariomycetidae</taxon>
        <taxon>Sordariales</taxon>
        <taxon>Chaetomiaceae</taxon>
        <taxon>Thermothielavioides</taxon>
    </lineage>
</organism>
<feature type="region of interest" description="Disordered" evidence="1">
    <location>
        <begin position="811"/>
        <end position="832"/>
    </location>
</feature>
<evidence type="ECO:0000313" key="2">
    <source>
        <dbReference type="EMBL" id="SPQ23267.1"/>
    </source>
</evidence>
<reference evidence="2 3" key="1">
    <citation type="submission" date="2018-04" db="EMBL/GenBank/DDBJ databases">
        <authorList>
            <person name="Huttner S."/>
            <person name="Dainat J."/>
        </authorList>
    </citation>
    <scope>NUCLEOTIDE SEQUENCE [LARGE SCALE GENOMIC DNA]</scope>
</reference>
<evidence type="ECO:0000256" key="1">
    <source>
        <dbReference type="SAM" id="MobiDB-lite"/>
    </source>
</evidence>
<dbReference type="Proteomes" id="UP000289323">
    <property type="component" value="Unassembled WGS sequence"/>
</dbReference>
<proteinExistence type="predicted"/>
<sequence length="832" mass="88036">MRTRSAKGGCAEVKVCRTSTYVTVSTSDRRLNSSAPSFPPRNASFFFSVSSVANSARDSKKRLGHLHEVVGVEPVEVDELENLLRVVVRVDAERLADVVGEPGIAEVELDVEDVAVIVERRESAVLLDVDGEGLDRKVGTQVDLRAVRLLEDEALGGFLPAVELQRRLRLVLLEGHKAGRLQPLGKGPRQALGGSLAPRSSDLNLLERLLKGVGQLGQNHLILSDFAELGELLQRDLGPCDPQEGELGEQLGILLQGGRVRRVENEELEALLPNLFSRRSRDPLLEVILLEAGQPEDELAARLGSLDNVNILEQLLFADEDDISLLDSKGGLNWLLGTPNIGANCAALNEVIEHLMDVDVARGLASEQLANGRRRGDGGRVVDIPESVLACLLQGREGHADAFLPILAGEAENDRNDRAGSVDGGCGILDIHNGRLLQPAVGKGHGGEHIRDGNLPHRLGKSLEEGLFDERPVDTDVDGADLLAVGGQGIHDLLGKLGFGAAEDHEDQLGRLVAMVLEGRVGRAKLGVEKAKKLDHLSGSVQSLVQRAGLLGDLLVDLGNGGLAQRVDDPQCLPRDAQPVVDVERGQQGSKQGGQKRHVLGLVGRNTRHEAQAEVLGNLQGALVLGDEAVMGRVVGSGDVGNKGAGNAVEERELVEGGPQVAEAQRGRQQGLGDVTLAEVEILGEDVAERKGAGAGPGLQRHDHGGLAVGVLLAGARPLLDGLVEVEGLGREGEDLVRELVGRLLNEQLAGDIGRPADGAEREVLLAGRDGLEALVVQLGLGARGDTARGDLVLQLHVVGQLATDLGSVDRAGGEGGFKSRDSAARKVSRQK</sequence>
<gene>
    <name evidence="2" type="ORF">TT172_LOCUS5686</name>
</gene>
<evidence type="ECO:0000313" key="3">
    <source>
        <dbReference type="Proteomes" id="UP000289323"/>
    </source>
</evidence>
<protein>
    <submittedName>
        <fullName evidence="2">36e2a951-d464-403c-a585-ae5b8d13a663</fullName>
    </submittedName>
</protein>